<evidence type="ECO:0000313" key="2">
    <source>
        <dbReference type="EMBL" id="KAG6934034.1"/>
    </source>
</evidence>
<comment type="caution">
    <text evidence="2">The sequence shown here is derived from an EMBL/GenBank/DDBJ whole genome shotgun (WGS) entry which is preliminary data.</text>
</comment>
<evidence type="ECO:0000313" key="3">
    <source>
        <dbReference type="Proteomes" id="UP000765507"/>
    </source>
</evidence>
<organism evidence="2 3">
    <name type="scientific">Chelydra serpentina</name>
    <name type="common">Snapping turtle</name>
    <name type="synonym">Testudo serpentina</name>
    <dbReference type="NCBI Taxonomy" id="8475"/>
    <lineage>
        <taxon>Eukaryota</taxon>
        <taxon>Metazoa</taxon>
        <taxon>Chordata</taxon>
        <taxon>Craniata</taxon>
        <taxon>Vertebrata</taxon>
        <taxon>Euteleostomi</taxon>
        <taxon>Archelosauria</taxon>
        <taxon>Testudinata</taxon>
        <taxon>Testudines</taxon>
        <taxon>Cryptodira</taxon>
        <taxon>Durocryptodira</taxon>
        <taxon>Americhelydia</taxon>
        <taxon>Chelydroidea</taxon>
        <taxon>Chelydridae</taxon>
        <taxon>Chelydra</taxon>
    </lineage>
</organism>
<protein>
    <submittedName>
        <fullName evidence="2">Glutamate rich 1</fullName>
    </submittedName>
</protein>
<dbReference type="EMBL" id="JAHGAV010000063">
    <property type="protein sequence ID" value="KAG6934034.1"/>
    <property type="molecule type" value="Genomic_DNA"/>
</dbReference>
<sequence>RPSAGSANGRRPRPGVGAAGWSLSRKGGRLGRAVGAGAACGAMSVGRRQVFIGKVLKRLFAATPSTSQVPVPSGEEMILKNPTSDPQQKDSENAQAPSECASSPGRENEILLPRLYTVSLPPDGYVPGNPRTDSPTNAENSESSDDATEEDSHRQPKRRRIRRKKRKNTVGNPDNLHGEQTESGKHETLFQDNLQMQQTDGRKLSQNKKRKMKKKRQKEKMRAAGLLTKTTGVDFTYQPEKDNSEGVDFKDIYEKADGILDFLQATQEIYFADNKSKCTDSAMSSATIQEILQHLESHSMASSDVTLLHQMKSLVLLQDTERLKGVLEQFQEHSIMLSDHAKIISSLFHYWITDILPVKNRK</sequence>
<gene>
    <name evidence="2" type="primary">erich1</name>
    <name evidence="2" type="ORF">G0U57_017976</name>
</gene>
<reference evidence="2 3" key="1">
    <citation type="journal article" date="2020" name="G3 (Bethesda)">
        <title>Draft Genome of the Common Snapping Turtle, Chelydra serpentina, a Model for Phenotypic Plasticity in Reptiles.</title>
        <authorList>
            <person name="Das D."/>
            <person name="Singh S.K."/>
            <person name="Bierstedt J."/>
            <person name="Erickson A."/>
            <person name="Galli G.L.J."/>
            <person name="Crossley D.A. 2nd"/>
            <person name="Rhen T."/>
        </authorList>
    </citation>
    <scope>NUCLEOTIDE SEQUENCE [LARGE SCALE GENOMIC DNA]</scope>
    <source>
        <strain evidence="2">KW</strain>
    </source>
</reference>
<accession>A0A8T1SZV9</accession>
<dbReference type="OrthoDB" id="6151351at2759"/>
<dbReference type="Proteomes" id="UP000765507">
    <property type="component" value="Unassembled WGS sequence"/>
</dbReference>
<evidence type="ECO:0000256" key="1">
    <source>
        <dbReference type="SAM" id="MobiDB-lite"/>
    </source>
</evidence>
<feature type="region of interest" description="Disordered" evidence="1">
    <location>
        <begin position="197"/>
        <end position="221"/>
    </location>
</feature>
<keyword evidence="3" id="KW-1185">Reference proteome</keyword>
<feature type="non-terminal residue" evidence="2">
    <location>
        <position position="1"/>
    </location>
</feature>
<dbReference type="InterPro" id="IPR026719">
    <property type="entry name" value="ERICH1"/>
</dbReference>
<dbReference type="PANTHER" id="PTHR22444">
    <property type="entry name" value="GLUTAMATE-RICH PROTEIN 1"/>
    <property type="match status" value="1"/>
</dbReference>
<feature type="region of interest" description="Disordered" evidence="1">
    <location>
        <begin position="1"/>
        <end position="24"/>
    </location>
</feature>
<proteinExistence type="predicted"/>
<name>A0A8T1SZV9_CHESE</name>
<feature type="region of interest" description="Disordered" evidence="1">
    <location>
        <begin position="63"/>
        <end position="184"/>
    </location>
</feature>
<feature type="compositionally biased region" description="Basic residues" evidence="1">
    <location>
        <begin position="205"/>
        <end position="219"/>
    </location>
</feature>
<feature type="compositionally biased region" description="Basic residues" evidence="1">
    <location>
        <begin position="155"/>
        <end position="168"/>
    </location>
</feature>
<dbReference type="PANTHER" id="PTHR22444:SF1">
    <property type="entry name" value="GLUTAMATE-RICH PROTEIN 1"/>
    <property type="match status" value="1"/>
</dbReference>
<dbReference type="AlphaFoldDB" id="A0A8T1SZV9"/>